<proteinExistence type="predicted"/>
<dbReference type="PROSITE" id="PS51257">
    <property type="entry name" value="PROKAR_LIPOPROTEIN"/>
    <property type="match status" value="1"/>
</dbReference>
<keyword evidence="2" id="KW-1185">Reference proteome</keyword>
<reference evidence="1 2" key="1">
    <citation type="submission" date="2020-06" db="EMBL/GenBank/DDBJ databases">
        <authorList>
            <person name="Cao W.R."/>
        </authorList>
    </citation>
    <scope>NUCLEOTIDE SEQUENCE [LARGE SCALE GENOMIC DNA]</scope>
    <source>
        <strain evidence="1 2">B1Z28</strain>
    </source>
</reference>
<protein>
    <recommendedName>
        <fullName evidence="3">Lipoprotein</fullName>
    </recommendedName>
</protein>
<organism evidence="1 2">
    <name type="scientific">Ruegeria haliotis</name>
    <dbReference type="NCBI Taxonomy" id="2747601"/>
    <lineage>
        <taxon>Bacteria</taxon>
        <taxon>Pseudomonadati</taxon>
        <taxon>Pseudomonadota</taxon>
        <taxon>Alphaproteobacteria</taxon>
        <taxon>Rhodobacterales</taxon>
        <taxon>Roseobacteraceae</taxon>
        <taxon>Ruegeria</taxon>
    </lineage>
</organism>
<evidence type="ECO:0000313" key="1">
    <source>
        <dbReference type="EMBL" id="NVO57021.1"/>
    </source>
</evidence>
<accession>A0ABX2PUH1</accession>
<sequence>MKLIAAGGLFLGLAACEAPEEIAAKYQSRSCTALAQEQGALQYRLDQANADFAVSTIAGIVTNDEDILLDSDIAEFEVDDLEDRLRILADVQRSKGCV</sequence>
<comment type="caution">
    <text evidence="1">The sequence shown here is derived from an EMBL/GenBank/DDBJ whole genome shotgun (WGS) entry which is preliminary data.</text>
</comment>
<dbReference type="EMBL" id="JABXWT010000008">
    <property type="protein sequence ID" value="NVO57021.1"/>
    <property type="molecule type" value="Genomic_DNA"/>
</dbReference>
<evidence type="ECO:0008006" key="3">
    <source>
        <dbReference type="Google" id="ProtNLM"/>
    </source>
</evidence>
<dbReference type="RefSeq" id="WP_176866026.1">
    <property type="nucleotide sequence ID" value="NZ_JABXWT010000008.1"/>
</dbReference>
<evidence type="ECO:0000313" key="2">
    <source>
        <dbReference type="Proteomes" id="UP000630805"/>
    </source>
</evidence>
<gene>
    <name evidence="1" type="ORF">HW561_14595</name>
</gene>
<name>A0ABX2PUH1_9RHOB</name>
<dbReference type="Proteomes" id="UP000630805">
    <property type="component" value="Unassembled WGS sequence"/>
</dbReference>